<dbReference type="PANTHER" id="PTHR24198:SF165">
    <property type="entry name" value="ANKYRIN REPEAT-CONTAINING PROTEIN-RELATED"/>
    <property type="match status" value="1"/>
</dbReference>
<gene>
    <name evidence="4" type="ORF">PRK78_004715</name>
</gene>
<dbReference type="Pfam" id="PF00023">
    <property type="entry name" value="Ank"/>
    <property type="match status" value="1"/>
</dbReference>
<keyword evidence="1" id="KW-0677">Repeat</keyword>
<evidence type="ECO:0008006" key="6">
    <source>
        <dbReference type="Google" id="ProtNLM"/>
    </source>
</evidence>
<evidence type="ECO:0000313" key="5">
    <source>
        <dbReference type="Proteomes" id="UP001219355"/>
    </source>
</evidence>
<evidence type="ECO:0000256" key="3">
    <source>
        <dbReference type="PROSITE-ProRule" id="PRU00023"/>
    </source>
</evidence>
<dbReference type="AlphaFoldDB" id="A0AAF0IK15"/>
<dbReference type="SMART" id="SM00248">
    <property type="entry name" value="ANK"/>
    <property type="match status" value="6"/>
</dbReference>
<dbReference type="InterPro" id="IPR002110">
    <property type="entry name" value="Ankyrin_rpt"/>
</dbReference>
<dbReference type="SUPFAM" id="SSF48403">
    <property type="entry name" value="Ankyrin repeat"/>
    <property type="match status" value="1"/>
</dbReference>
<feature type="repeat" description="ANK" evidence="3">
    <location>
        <begin position="476"/>
        <end position="508"/>
    </location>
</feature>
<sequence length="788" mass="87808">MADPLSPIASIIAIAVAASQICKAISRLRAFGEVPGRVYSLRNEVTDLEVVLRQVAHALQQNSLAPDTDQKSLRQILERTRGTLVDLAKALERVGNAFVGGKVKIITRSAIWFKEREPFQAFQDDIRAVKESLNIMLGASNSRDLQHIILELRRVSILTSNRAEIQERYSELIGQAIDDHHSALSSRMNEQYQSLNDRLDALGRIILAEKLQDEKHPDEIPILSEKESSKIETFRVLISNRTPYRNWCPCACHAKRKAQVTMPGIMESLVGKMFVGYTGLPVRNKRCDFRGCRDQQKSAVTMEYWFPWWFISRNLRVYLKCLPSTGPQFQLSTARRVPDTSQSITFAMQGNIEGLKYMFKQGLASPRDVSESRGFSLVRWALYGGMHQHETVQFLIDQGALVDEVSYDNVWDFIFRGKCNDKEARALRCITQGGDGDWVEEQNFPLAHRIIFGLFSKSLEVELLEKPNAVYATDVQGRTALDWATARAQLEDISLLLSYGADPNNMDLTGRTTILHAVDSHSVPGLRLILEAGGNPNPILPKGVFRSSPLTAAGFAGIPEMLKLLLEFGANPNACNPEGLTSLHSVARTQNVDCALLLLEFGADLNAVSSNGRTPLTTAIIHNNHQVLQLFVDRCYEYIITTRLTGSQLLPIIAEHADIETMLILASSHPLKLSYDLEIHSINASRDILQQRRDCSEKLSEAFEELITIAQAEKAEAGSIDTLMESGLFLSARSSFHSELAEAVAELNYATINSSDGSVDEEEGPEGNLPWHKDCDHVLNVGSHEVMK</sequence>
<feature type="repeat" description="ANK" evidence="3">
    <location>
        <begin position="578"/>
        <end position="610"/>
    </location>
</feature>
<keyword evidence="2 3" id="KW-0040">ANK repeat</keyword>
<dbReference type="EMBL" id="CP120629">
    <property type="protein sequence ID" value="WEW59246.1"/>
    <property type="molecule type" value="Genomic_DNA"/>
</dbReference>
<dbReference type="PROSITE" id="PS50088">
    <property type="entry name" value="ANK_REPEAT"/>
    <property type="match status" value="3"/>
</dbReference>
<feature type="repeat" description="ANK" evidence="3">
    <location>
        <begin position="545"/>
        <end position="577"/>
    </location>
</feature>
<evidence type="ECO:0000313" key="4">
    <source>
        <dbReference type="EMBL" id="WEW59246.1"/>
    </source>
</evidence>
<proteinExistence type="predicted"/>
<dbReference type="Pfam" id="PF12796">
    <property type="entry name" value="Ank_2"/>
    <property type="match status" value="1"/>
</dbReference>
<evidence type="ECO:0000256" key="1">
    <source>
        <dbReference type="ARBA" id="ARBA00022737"/>
    </source>
</evidence>
<name>A0AAF0IK15_9EURO</name>
<protein>
    <recommendedName>
        <fullName evidence="6">Fungal N-terminal domain-containing protein</fullName>
    </recommendedName>
</protein>
<dbReference type="Proteomes" id="UP001219355">
    <property type="component" value="Chromosome 3"/>
</dbReference>
<accession>A0AAF0IK15</accession>
<evidence type="ECO:0000256" key="2">
    <source>
        <dbReference type="ARBA" id="ARBA00023043"/>
    </source>
</evidence>
<reference evidence="4" key="1">
    <citation type="submission" date="2023-03" db="EMBL/GenBank/DDBJ databases">
        <title>Emydomyces testavorans Genome Sequence.</title>
        <authorList>
            <person name="Hoyer L."/>
        </authorList>
    </citation>
    <scope>NUCLEOTIDE SEQUENCE</scope>
    <source>
        <strain evidence="4">16-2883</strain>
    </source>
</reference>
<organism evidence="4 5">
    <name type="scientific">Emydomyces testavorans</name>
    <dbReference type="NCBI Taxonomy" id="2070801"/>
    <lineage>
        <taxon>Eukaryota</taxon>
        <taxon>Fungi</taxon>
        <taxon>Dikarya</taxon>
        <taxon>Ascomycota</taxon>
        <taxon>Pezizomycotina</taxon>
        <taxon>Eurotiomycetes</taxon>
        <taxon>Eurotiomycetidae</taxon>
        <taxon>Onygenales</taxon>
        <taxon>Nannizziopsiaceae</taxon>
        <taxon>Emydomyces</taxon>
    </lineage>
</organism>
<dbReference type="Gene3D" id="1.25.40.20">
    <property type="entry name" value="Ankyrin repeat-containing domain"/>
    <property type="match status" value="2"/>
</dbReference>
<dbReference type="PANTHER" id="PTHR24198">
    <property type="entry name" value="ANKYRIN REPEAT AND PROTEIN KINASE DOMAIN-CONTAINING PROTEIN"/>
    <property type="match status" value="1"/>
</dbReference>
<dbReference type="PROSITE" id="PS50297">
    <property type="entry name" value="ANK_REP_REGION"/>
    <property type="match status" value="2"/>
</dbReference>
<keyword evidence="5" id="KW-1185">Reference proteome</keyword>
<dbReference type="InterPro" id="IPR036770">
    <property type="entry name" value="Ankyrin_rpt-contain_sf"/>
</dbReference>